<organism evidence="2 3">
    <name type="scientific">Ceriporiopsis subvermispora (strain B)</name>
    <name type="common">White-rot fungus</name>
    <name type="synonym">Gelatoporia subvermispora</name>
    <dbReference type="NCBI Taxonomy" id="914234"/>
    <lineage>
        <taxon>Eukaryota</taxon>
        <taxon>Fungi</taxon>
        <taxon>Dikarya</taxon>
        <taxon>Basidiomycota</taxon>
        <taxon>Agaricomycotina</taxon>
        <taxon>Agaricomycetes</taxon>
        <taxon>Polyporales</taxon>
        <taxon>Gelatoporiaceae</taxon>
        <taxon>Gelatoporia</taxon>
    </lineage>
</organism>
<sequence>PPLAPEVFASAFANFCAKANVHPEPAQLKRDGRQINLHQLHVEVMNMGTSFRIGNNDDTWAVIGGKLGFVQFPASDAEPAKCSPSMAAHLHHVYKQYLAMFDSTYIHSIVRRKNDMRMDPTQLNEFMKYASVPAQELRARGIPEVAIKWIESHRPILQRHIQQQQEYRA</sequence>
<dbReference type="SMART" id="SM00501">
    <property type="entry name" value="BRIGHT"/>
    <property type="match status" value="1"/>
</dbReference>
<feature type="non-terminal residue" evidence="2">
    <location>
        <position position="169"/>
    </location>
</feature>
<keyword evidence="3" id="KW-1185">Reference proteome</keyword>
<accession>M2QMN3</accession>
<dbReference type="EMBL" id="KB445806">
    <property type="protein sequence ID" value="EMD33410.1"/>
    <property type="molecule type" value="Genomic_DNA"/>
</dbReference>
<evidence type="ECO:0000259" key="1">
    <source>
        <dbReference type="PROSITE" id="PS51011"/>
    </source>
</evidence>
<dbReference type="Proteomes" id="UP000016930">
    <property type="component" value="Unassembled WGS sequence"/>
</dbReference>
<feature type="domain" description="ARID" evidence="1">
    <location>
        <begin position="2"/>
        <end position="106"/>
    </location>
</feature>
<reference evidence="2 3" key="1">
    <citation type="journal article" date="2012" name="Proc. Natl. Acad. Sci. U.S.A.">
        <title>Comparative genomics of Ceriporiopsis subvermispora and Phanerochaete chrysosporium provide insight into selective ligninolysis.</title>
        <authorList>
            <person name="Fernandez-Fueyo E."/>
            <person name="Ruiz-Duenas F.J."/>
            <person name="Ferreira P."/>
            <person name="Floudas D."/>
            <person name="Hibbett D.S."/>
            <person name="Canessa P."/>
            <person name="Larrondo L.F."/>
            <person name="James T.Y."/>
            <person name="Seelenfreund D."/>
            <person name="Lobos S."/>
            <person name="Polanco R."/>
            <person name="Tello M."/>
            <person name="Honda Y."/>
            <person name="Watanabe T."/>
            <person name="Watanabe T."/>
            <person name="Ryu J.S."/>
            <person name="Kubicek C.P."/>
            <person name="Schmoll M."/>
            <person name="Gaskell J."/>
            <person name="Hammel K.E."/>
            <person name="St John F.J."/>
            <person name="Vanden Wymelenberg A."/>
            <person name="Sabat G."/>
            <person name="Splinter BonDurant S."/>
            <person name="Syed K."/>
            <person name="Yadav J.S."/>
            <person name="Doddapaneni H."/>
            <person name="Subramanian V."/>
            <person name="Lavin J.L."/>
            <person name="Oguiza J.A."/>
            <person name="Perez G."/>
            <person name="Pisabarro A.G."/>
            <person name="Ramirez L."/>
            <person name="Santoyo F."/>
            <person name="Master E."/>
            <person name="Coutinho P.M."/>
            <person name="Henrissat B."/>
            <person name="Lombard V."/>
            <person name="Magnuson J.K."/>
            <person name="Kuees U."/>
            <person name="Hori C."/>
            <person name="Igarashi K."/>
            <person name="Samejima M."/>
            <person name="Held B.W."/>
            <person name="Barry K.W."/>
            <person name="LaButti K.M."/>
            <person name="Lapidus A."/>
            <person name="Lindquist E.A."/>
            <person name="Lucas S.M."/>
            <person name="Riley R."/>
            <person name="Salamov A.A."/>
            <person name="Hoffmeister D."/>
            <person name="Schwenk D."/>
            <person name="Hadar Y."/>
            <person name="Yarden O."/>
            <person name="de Vries R.P."/>
            <person name="Wiebenga A."/>
            <person name="Stenlid J."/>
            <person name="Eastwood D."/>
            <person name="Grigoriev I.V."/>
            <person name="Berka R.M."/>
            <person name="Blanchette R.A."/>
            <person name="Kersten P."/>
            <person name="Martinez A.T."/>
            <person name="Vicuna R."/>
            <person name="Cullen D."/>
        </authorList>
    </citation>
    <scope>NUCLEOTIDE SEQUENCE [LARGE SCALE GENOMIC DNA]</scope>
    <source>
        <strain evidence="2 3">B</strain>
    </source>
</reference>
<dbReference type="PROSITE" id="PS51011">
    <property type="entry name" value="ARID"/>
    <property type="match status" value="1"/>
</dbReference>
<dbReference type="OrthoDB" id="2797199at2759"/>
<dbReference type="Gene3D" id="1.10.150.60">
    <property type="entry name" value="ARID DNA-binding domain"/>
    <property type="match status" value="1"/>
</dbReference>
<proteinExistence type="predicted"/>
<dbReference type="GO" id="GO:0003677">
    <property type="term" value="F:DNA binding"/>
    <property type="evidence" value="ECO:0007669"/>
    <property type="project" value="InterPro"/>
</dbReference>
<feature type="non-terminal residue" evidence="2">
    <location>
        <position position="1"/>
    </location>
</feature>
<dbReference type="HOGENOM" id="CLU_1582327_0_0_1"/>
<dbReference type="Pfam" id="PF01388">
    <property type="entry name" value="ARID"/>
    <property type="match status" value="1"/>
</dbReference>
<evidence type="ECO:0000313" key="2">
    <source>
        <dbReference type="EMBL" id="EMD33410.1"/>
    </source>
</evidence>
<name>M2QMN3_CERS8</name>
<gene>
    <name evidence="2" type="ORF">CERSUDRAFT_33854</name>
</gene>
<protein>
    <recommendedName>
        <fullName evidence="1">ARID domain-containing protein</fullName>
    </recommendedName>
</protein>
<dbReference type="InterPro" id="IPR036431">
    <property type="entry name" value="ARID_dom_sf"/>
</dbReference>
<evidence type="ECO:0000313" key="3">
    <source>
        <dbReference type="Proteomes" id="UP000016930"/>
    </source>
</evidence>
<dbReference type="SUPFAM" id="SSF46774">
    <property type="entry name" value="ARID-like"/>
    <property type="match status" value="1"/>
</dbReference>
<dbReference type="InterPro" id="IPR001606">
    <property type="entry name" value="ARID_dom"/>
</dbReference>
<dbReference type="AlphaFoldDB" id="M2QMN3"/>
<dbReference type="STRING" id="914234.M2QMN3"/>